<evidence type="ECO:0000313" key="2">
    <source>
        <dbReference type="EMBL" id="PKA45833.1"/>
    </source>
</evidence>
<dbReference type="OrthoDB" id="1915670at2759"/>
<sequence>MAQTDSTKKQRRAGELGSDDFSVLSSKSLEKESVRNDKSEIVFLQNQIDELKMKLVEKEEAQKLAENLVNEVNANNALLGELRRQAYEKDAMIKSTSTQLHNAKIKLADKEAALEKSHWEAQMFNKKVEKLQGDVVSSELEVSALMQLFEVLAVSDSFVSAEGDIAYFEPLLNLDDSNTMDVIKMEEARLSYLAALAAAKENPSDDEALVAAAEARRTLQSLVL</sequence>
<proteinExistence type="predicted"/>
<evidence type="ECO:0000313" key="3">
    <source>
        <dbReference type="Proteomes" id="UP000236161"/>
    </source>
</evidence>
<dbReference type="Proteomes" id="UP000236161">
    <property type="component" value="Unassembled WGS sequence"/>
</dbReference>
<dbReference type="GO" id="GO:0008017">
    <property type="term" value="F:microtubule binding"/>
    <property type="evidence" value="ECO:0007669"/>
    <property type="project" value="InterPro"/>
</dbReference>
<dbReference type="InterPro" id="IPR040289">
    <property type="entry name" value="MBP2C"/>
</dbReference>
<name>A0A2H9ZRA6_9ASPA</name>
<dbReference type="AlphaFoldDB" id="A0A2H9ZRA6"/>
<dbReference type="STRING" id="1088818.A0A2H9ZRA6"/>
<dbReference type="PANTHER" id="PTHR35502:SF2">
    <property type="entry name" value="PROTEIN MICROTUBULE BINDING PROTEIN 2C"/>
    <property type="match status" value="1"/>
</dbReference>
<keyword evidence="3" id="KW-1185">Reference proteome</keyword>
<protein>
    <submittedName>
        <fullName evidence="2">Uncharacterized protein</fullName>
    </submittedName>
</protein>
<accession>A0A2H9ZRA6</accession>
<dbReference type="PANTHER" id="PTHR35502">
    <property type="entry name" value="PROTEIN MICROTUBULE BINDING PROTEIN 2C"/>
    <property type="match status" value="1"/>
</dbReference>
<gene>
    <name evidence="2" type="ORF">AXF42_Ash021468</name>
</gene>
<dbReference type="EMBL" id="KZ454778">
    <property type="protein sequence ID" value="PKA45833.1"/>
    <property type="molecule type" value="Genomic_DNA"/>
</dbReference>
<feature type="coiled-coil region" evidence="1">
    <location>
        <begin position="34"/>
        <end position="85"/>
    </location>
</feature>
<evidence type="ECO:0000256" key="1">
    <source>
        <dbReference type="SAM" id="Coils"/>
    </source>
</evidence>
<organism evidence="2 3">
    <name type="scientific">Apostasia shenzhenica</name>
    <dbReference type="NCBI Taxonomy" id="1088818"/>
    <lineage>
        <taxon>Eukaryota</taxon>
        <taxon>Viridiplantae</taxon>
        <taxon>Streptophyta</taxon>
        <taxon>Embryophyta</taxon>
        <taxon>Tracheophyta</taxon>
        <taxon>Spermatophyta</taxon>
        <taxon>Magnoliopsida</taxon>
        <taxon>Liliopsida</taxon>
        <taxon>Asparagales</taxon>
        <taxon>Orchidaceae</taxon>
        <taxon>Apostasioideae</taxon>
        <taxon>Apostasia</taxon>
    </lineage>
</organism>
<reference evidence="2 3" key="1">
    <citation type="journal article" date="2017" name="Nature">
        <title>The Apostasia genome and the evolution of orchids.</title>
        <authorList>
            <person name="Zhang G.Q."/>
            <person name="Liu K.W."/>
            <person name="Li Z."/>
            <person name="Lohaus R."/>
            <person name="Hsiao Y.Y."/>
            <person name="Niu S.C."/>
            <person name="Wang J.Y."/>
            <person name="Lin Y.C."/>
            <person name="Xu Q."/>
            <person name="Chen L.J."/>
            <person name="Yoshida K."/>
            <person name="Fujiwara S."/>
            <person name="Wang Z.W."/>
            <person name="Zhang Y.Q."/>
            <person name="Mitsuda N."/>
            <person name="Wang M."/>
            <person name="Liu G.H."/>
            <person name="Pecoraro L."/>
            <person name="Huang H.X."/>
            <person name="Xiao X.J."/>
            <person name="Lin M."/>
            <person name="Wu X.Y."/>
            <person name="Wu W.L."/>
            <person name="Chen Y.Y."/>
            <person name="Chang S.B."/>
            <person name="Sakamoto S."/>
            <person name="Ohme-Takagi M."/>
            <person name="Yagi M."/>
            <person name="Zeng S.J."/>
            <person name="Shen C.Y."/>
            <person name="Yeh C.M."/>
            <person name="Luo Y.B."/>
            <person name="Tsai W.C."/>
            <person name="Van de Peer Y."/>
            <person name="Liu Z.J."/>
        </authorList>
    </citation>
    <scope>NUCLEOTIDE SEQUENCE [LARGE SCALE GENOMIC DNA]</scope>
    <source>
        <strain evidence="3">cv. Shenzhen</strain>
        <tissue evidence="2">Stem</tissue>
    </source>
</reference>
<keyword evidence="1" id="KW-0175">Coiled coil</keyword>
<dbReference type="GO" id="GO:0010497">
    <property type="term" value="P:plasmodesmata-mediated intercellular transport"/>
    <property type="evidence" value="ECO:0007669"/>
    <property type="project" value="InterPro"/>
</dbReference>